<dbReference type="EMBL" id="JACPRF010000018">
    <property type="protein sequence ID" value="MBI2875356.1"/>
    <property type="molecule type" value="Genomic_DNA"/>
</dbReference>
<dbReference type="GO" id="GO:0016793">
    <property type="term" value="F:triphosphoric monoester hydrolase activity"/>
    <property type="evidence" value="ECO:0007669"/>
    <property type="project" value="InterPro"/>
</dbReference>
<dbReference type="CDD" id="cd00077">
    <property type="entry name" value="HDc"/>
    <property type="match status" value="1"/>
</dbReference>
<dbReference type="InterPro" id="IPR026875">
    <property type="entry name" value="PHydrolase_assoc_dom"/>
</dbReference>
<evidence type="ECO:0000313" key="5">
    <source>
        <dbReference type="Proteomes" id="UP000769766"/>
    </source>
</evidence>
<proteinExistence type="inferred from homology"/>
<dbReference type="SUPFAM" id="SSF109604">
    <property type="entry name" value="HD-domain/PDEase-like"/>
    <property type="match status" value="1"/>
</dbReference>
<dbReference type="PANTHER" id="PTHR35795:SF1">
    <property type="entry name" value="BIS(5'-NUCLEOSYL)-TETRAPHOSPHATASE, SYMMETRICAL"/>
    <property type="match status" value="1"/>
</dbReference>
<reference evidence="4" key="1">
    <citation type="submission" date="2020-07" db="EMBL/GenBank/DDBJ databases">
        <title>Huge and variable diversity of episymbiotic CPR bacteria and DPANN archaea in groundwater ecosystems.</title>
        <authorList>
            <person name="He C.Y."/>
            <person name="Keren R."/>
            <person name="Whittaker M."/>
            <person name="Farag I.F."/>
            <person name="Doudna J."/>
            <person name="Cate J.H.D."/>
            <person name="Banfield J.F."/>
        </authorList>
    </citation>
    <scope>NUCLEOTIDE SEQUENCE</scope>
    <source>
        <strain evidence="4">NC_groundwater_672_Ag_B-0.1um_62_36</strain>
    </source>
</reference>
<comment type="caution">
    <text evidence="4">The sequence shown here is derived from an EMBL/GenBank/DDBJ whole genome shotgun (WGS) entry which is preliminary data.</text>
</comment>
<gene>
    <name evidence="4" type="ORF">HYY20_00565</name>
</gene>
<dbReference type="InterPro" id="IPR006674">
    <property type="entry name" value="HD_domain"/>
</dbReference>
<name>A0A932CLS5_UNCTE</name>
<dbReference type="NCBIfam" id="TIGR01353">
    <property type="entry name" value="dGTP_triPase"/>
    <property type="match status" value="1"/>
</dbReference>
<evidence type="ECO:0000313" key="4">
    <source>
        <dbReference type="EMBL" id="MBI2875356.1"/>
    </source>
</evidence>
<evidence type="ECO:0000256" key="1">
    <source>
        <dbReference type="ARBA" id="ARBA00022801"/>
    </source>
</evidence>
<dbReference type="SMART" id="SM00471">
    <property type="entry name" value="HDc"/>
    <property type="match status" value="1"/>
</dbReference>
<dbReference type="AlphaFoldDB" id="A0A932CLS5"/>
<sequence length="350" mass="39787">MISKIRACLEENEKKLFSPKATFSAESRGRERPEPECDVRTAFQHDRDRIIHSKAFRRLKHKTQVFLSPSGDHYRTRLTHTLEVSQIARTVARALRLNEDLTEAISMGHDLGHTPFGHAGEAVLNRIHPGGFKHAEQSLRVVDLLERDGQGLNLTWEVRQGILYHSKGLRALFDPQHHLPHLSLEAQIVRLADSVAYVNHDLDDAVRAELIGLDDVPQEALAVLGRTSSQRINTMVRDLIQTCLEQELAGIQMSPQVLETTEILRRFLYHRVYNAEKVHQEFLKASKILEELYGYFVDHPPDRGNGGGGPPEPRNQGVCDYIAGMSDSYALELYGQIFLPRPWKGREEPF</sequence>
<dbReference type="InterPro" id="IPR006261">
    <property type="entry name" value="dGTPase"/>
</dbReference>
<dbReference type="HAMAP" id="MF_01212">
    <property type="entry name" value="dGTPase_type2"/>
    <property type="match status" value="1"/>
</dbReference>
<feature type="domain" description="HD" evidence="3">
    <location>
        <begin position="77"/>
        <end position="198"/>
    </location>
</feature>
<comment type="similarity">
    <text evidence="2">Belongs to the dGTPase family. Type 2 subfamily.</text>
</comment>
<dbReference type="NCBIfam" id="NF002327">
    <property type="entry name" value="PRK01286.1-2"/>
    <property type="match status" value="1"/>
</dbReference>
<accession>A0A932CLS5</accession>
<protein>
    <recommendedName>
        <fullName evidence="2">Deoxyguanosinetriphosphate triphosphohydrolase-like protein</fullName>
    </recommendedName>
</protein>
<organism evidence="4 5">
    <name type="scientific">Tectimicrobiota bacterium</name>
    <dbReference type="NCBI Taxonomy" id="2528274"/>
    <lineage>
        <taxon>Bacteria</taxon>
        <taxon>Pseudomonadati</taxon>
        <taxon>Nitrospinota/Tectimicrobiota group</taxon>
        <taxon>Candidatus Tectimicrobiota</taxon>
    </lineage>
</organism>
<dbReference type="PANTHER" id="PTHR35795">
    <property type="entry name" value="SLR1885 PROTEIN"/>
    <property type="match status" value="1"/>
</dbReference>
<evidence type="ECO:0000256" key="2">
    <source>
        <dbReference type="HAMAP-Rule" id="MF_01212"/>
    </source>
</evidence>
<dbReference type="Proteomes" id="UP000769766">
    <property type="component" value="Unassembled WGS sequence"/>
</dbReference>
<dbReference type="InterPro" id="IPR003607">
    <property type="entry name" value="HD/PDEase_dom"/>
</dbReference>
<keyword evidence="1 2" id="KW-0378">Hydrolase</keyword>
<dbReference type="Pfam" id="PF01966">
    <property type="entry name" value="HD"/>
    <property type="match status" value="1"/>
</dbReference>
<evidence type="ECO:0000259" key="3">
    <source>
        <dbReference type="PROSITE" id="PS51831"/>
    </source>
</evidence>
<dbReference type="Pfam" id="PF13286">
    <property type="entry name" value="HD_assoc"/>
    <property type="match status" value="1"/>
</dbReference>
<dbReference type="InterPro" id="IPR051094">
    <property type="entry name" value="Diverse_Catalytic_Enzymes"/>
</dbReference>
<dbReference type="InterPro" id="IPR023023">
    <property type="entry name" value="dNTPase_2"/>
</dbReference>
<dbReference type="PROSITE" id="PS51831">
    <property type="entry name" value="HD"/>
    <property type="match status" value="1"/>
</dbReference>
<dbReference type="Gene3D" id="1.10.3210.10">
    <property type="entry name" value="Hypothetical protein af1432"/>
    <property type="match status" value="1"/>
</dbReference>